<dbReference type="GO" id="GO:0016020">
    <property type="term" value="C:membrane"/>
    <property type="evidence" value="ECO:0007669"/>
    <property type="project" value="TreeGrafter"/>
</dbReference>
<dbReference type="InterPro" id="IPR004867">
    <property type="entry name" value="CHB_C_dom"/>
</dbReference>
<dbReference type="EMBL" id="QLLL01000001">
    <property type="protein sequence ID" value="RAJ10933.1"/>
    <property type="molecule type" value="Genomic_DNA"/>
</dbReference>
<evidence type="ECO:0000313" key="11">
    <source>
        <dbReference type="Proteomes" id="UP000249547"/>
    </source>
</evidence>
<dbReference type="Proteomes" id="UP000249547">
    <property type="component" value="Unassembled WGS sequence"/>
</dbReference>
<dbReference type="InterPro" id="IPR017853">
    <property type="entry name" value="GH"/>
</dbReference>
<dbReference type="Pfam" id="PF03173">
    <property type="entry name" value="CHB_HEX"/>
    <property type="match status" value="1"/>
</dbReference>
<dbReference type="SMART" id="SM01081">
    <property type="entry name" value="CHB_HEX"/>
    <property type="match status" value="1"/>
</dbReference>
<dbReference type="Pfam" id="PF03174">
    <property type="entry name" value="CHB_HEX_C"/>
    <property type="match status" value="1"/>
</dbReference>
<dbReference type="SUPFAM" id="SSF55545">
    <property type="entry name" value="beta-N-acetylhexosaminidase-like domain"/>
    <property type="match status" value="1"/>
</dbReference>
<comment type="catalytic activity">
    <reaction evidence="1">
        <text>Hydrolysis of terminal non-reducing N-acetyl-D-hexosamine residues in N-acetyl-beta-D-hexosaminides.</text>
        <dbReference type="EC" id="3.2.1.52"/>
    </reaction>
</comment>
<dbReference type="InterPro" id="IPR013783">
    <property type="entry name" value="Ig-like_fold"/>
</dbReference>
<name>A0A327R5R5_9BACT</name>
<keyword evidence="4" id="KW-0378">Hydrolase</keyword>
<dbReference type="InterPro" id="IPR008965">
    <property type="entry name" value="CBM2/CBM3_carb-bd_dom_sf"/>
</dbReference>
<evidence type="ECO:0000256" key="8">
    <source>
        <dbReference type="PIRSR" id="PIRSR625705-1"/>
    </source>
</evidence>
<organism evidence="10 11">
    <name type="scientific">Chitinophaga skermanii</name>
    <dbReference type="NCBI Taxonomy" id="331697"/>
    <lineage>
        <taxon>Bacteria</taxon>
        <taxon>Pseudomonadati</taxon>
        <taxon>Bacteroidota</taxon>
        <taxon>Chitinophagia</taxon>
        <taxon>Chitinophagales</taxon>
        <taxon>Chitinophagaceae</taxon>
        <taxon>Chitinophaga</taxon>
    </lineage>
</organism>
<accession>A0A327R5R5</accession>
<evidence type="ECO:0000256" key="6">
    <source>
        <dbReference type="ARBA" id="ARBA00030512"/>
    </source>
</evidence>
<dbReference type="GO" id="GO:0030203">
    <property type="term" value="P:glycosaminoglycan metabolic process"/>
    <property type="evidence" value="ECO:0007669"/>
    <property type="project" value="TreeGrafter"/>
</dbReference>
<dbReference type="SUPFAM" id="SSF51445">
    <property type="entry name" value="(Trans)glycosidases"/>
    <property type="match status" value="1"/>
</dbReference>
<dbReference type="PRINTS" id="PR00738">
    <property type="entry name" value="GLHYDRLASE20"/>
</dbReference>
<keyword evidence="11" id="KW-1185">Reference proteome</keyword>
<reference evidence="10 11" key="1">
    <citation type="submission" date="2018-06" db="EMBL/GenBank/DDBJ databases">
        <title>Genomic Encyclopedia of Archaeal and Bacterial Type Strains, Phase II (KMG-II): from individual species to whole genera.</title>
        <authorList>
            <person name="Goeker M."/>
        </authorList>
    </citation>
    <scope>NUCLEOTIDE SEQUENCE [LARGE SCALE GENOMIC DNA]</scope>
    <source>
        <strain evidence="10 11">DSM 23857</strain>
    </source>
</reference>
<dbReference type="EC" id="3.2.1.52" evidence="3"/>
<evidence type="ECO:0000256" key="5">
    <source>
        <dbReference type="ARBA" id="ARBA00023295"/>
    </source>
</evidence>
<dbReference type="PANTHER" id="PTHR22600:SF57">
    <property type="entry name" value="BETA-N-ACETYLHEXOSAMINIDASE"/>
    <property type="match status" value="1"/>
</dbReference>
<dbReference type="Gene3D" id="2.60.40.10">
    <property type="entry name" value="Immunoglobulins"/>
    <property type="match status" value="1"/>
</dbReference>
<dbReference type="InterPro" id="IPR015883">
    <property type="entry name" value="Glyco_hydro_20_cat"/>
</dbReference>
<dbReference type="Pfam" id="PF00728">
    <property type="entry name" value="Glyco_hydro_20"/>
    <property type="match status" value="1"/>
</dbReference>
<evidence type="ECO:0000256" key="1">
    <source>
        <dbReference type="ARBA" id="ARBA00001231"/>
    </source>
</evidence>
<sequence length="854" mass="94182">MLLGASPVLAQQQQPTFDAGNLKVTWGVVTNGHEGKMATLSGFTIVNKGKTAFPASGWELYYNFVRPVKPAAINGVSLSHVNGDLYKITPTEGFKSIAPGDSVKIDLVSDAWVLHQSDAPAGLYLVWNSDVNKGYAIKNFSVTPSTKKEQLLRFSGDNIAPISAGKVYSQNALIQNIAEEKLVKVFPTPKDYKETSGTFNFNPNTAINTDPSFKNEAALFANEMSAVFGKPLTVHENGVGNGITLRKNTLPENAYTLEVTTDGITIAASSPVGIFYGLQSLKTLMPGQAWVGKQKSVAVTNVNVTDEPRFGYRSFMLDMARNFHSVGDVKKVIDVMALYKLNTLHFHFSDDEGWRIEMPSLPELTSVGAKRGHGAANTMLLPSYGSGPDANNDQGTGFYTKAQFIDILKYAQARHITVIPEIESPGHARAAVKSMDARYAHYHALGNEAKATEYLLKDLNEQSKYASVQAFTDNVMDAGLPSTYRFIETVVKDFVDIYKEAGVPLNILHLGGDELPHGAWTGSPAVAKLMKEKNLASVDDVWYYYYQQVYNILQKHNIQLYGWEEVGMRKTKLDGKSTSIPNPDFANKNVQVDVWNNILGGGAEDLAYRLANAGYKVVLSCVTNNYFDMAYEKSWDEPGFYWGGYIDVDKPFYLIPYDYFKNSKVDAYGAPLNKNIFIGKDRLTDFGKSNIVGIQGVIFSETTKTTEDIEYKLLPRLLGLAERAWAQDPAWAQEKDEVKAEQMYQEAWSHLANIIGKRELPRLANYSGGYLYRIPTAGAVVKDGQVFANVQFPGLTVRYTVDGKEPSAKSPTYIAPLNAKGKVKFRVFDSKGRGGRVIEIDAGAPVQVQTAPRP</sequence>
<dbReference type="AlphaFoldDB" id="A0A327R5R5"/>
<evidence type="ECO:0000256" key="3">
    <source>
        <dbReference type="ARBA" id="ARBA00012663"/>
    </source>
</evidence>
<proteinExistence type="inferred from homology"/>
<keyword evidence="5" id="KW-0326">Glycosidase</keyword>
<comment type="similarity">
    <text evidence="2">Belongs to the glycosyl hydrolase 20 family.</text>
</comment>
<dbReference type="InterPro" id="IPR025705">
    <property type="entry name" value="Beta_hexosaminidase_sua/sub"/>
</dbReference>
<dbReference type="InterPro" id="IPR029018">
    <property type="entry name" value="Hex-like_dom2"/>
</dbReference>
<evidence type="ECO:0000256" key="2">
    <source>
        <dbReference type="ARBA" id="ARBA00006285"/>
    </source>
</evidence>
<dbReference type="Pfam" id="PF02838">
    <property type="entry name" value="Glyco_hydro_20b"/>
    <property type="match status" value="1"/>
</dbReference>
<dbReference type="InterPro" id="IPR014756">
    <property type="entry name" value="Ig_E-set"/>
</dbReference>
<dbReference type="InterPro" id="IPR015882">
    <property type="entry name" value="HEX_bac_N"/>
</dbReference>
<protein>
    <recommendedName>
        <fullName evidence="3">beta-N-acetylhexosaminidase</fullName>
        <ecNumber evidence="3">3.2.1.52</ecNumber>
    </recommendedName>
    <alternativeName>
        <fullName evidence="6">Beta-N-acetylhexosaminidase</fullName>
    </alternativeName>
    <alternativeName>
        <fullName evidence="7">N-acetyl-beta-glucosaminidase</fullName>
    </alternativeName>
</protein>
<dbReference type="InterPro" id="IPR004866">
    <property type="entry name" value="CHB/HEX_N_dom"/>
</dbReference>
<gene>
    <name evidence="10" type="ORF">LX64_00540</name>
</gene>
<dbReference type="Gene3D" id="2.60.40.290">
    <property type="match status" value="1"/>
</dbReference>
<dbReference type="SUPFAM" id="SSF49384">
    <property type="entry name" value="Carbohydrate-binding domain"/>
    <property type="match status" value="1"/>
</dbReference>
<comment type="caution">
    <text evidence="10">The sequence shown here is derived from an EMBL/GenBank/DDBJ whole genome shotgun (WGS) entry which is preliminary data.</text>
</comment>
<evidence type="ECO:0000256" key="7">
    <source>
        <dbReference type="ARBA" id="ARBA00033000"/>
    </source>
</evidence>
<evidence type="ECO:0000256" key="4">
    <source>
        <dbReference type="ARBA" id="ARBA00022801"/>
    </source>
</evidence>
<dbReference type="GO" id="GO:0005975">
    <property type="term" value="P:carbohydrate metabolic process"/>
    <property type="evidence" value="ECO:0007669"/>
    <property type="project" value="InterPro"/>
</dbReference>
<feature type="active site" description="Proton donor" evidence="8">
    <location>
        <position position="514"/>
    </location>
</feature>
<evidence type="ECO:0000313" key="10">
    <source>
        <dbReference type="EMBL" id="RAJ10933.1"/>
    </source>
</evidence>
<feature type="domain" description="Chitobiase/beta-hexosaminidases N-terminal" evidence="9">
    <location>
        <begin position="20"/>
        <end position="166"/>
    </location>
</feature>
<dbReference type="InterPro" id="IPR012291">
    <property type="entry name" value="CBM2_carb-bd_dom_sf"/>
</dbReference>
<dbReference type="Gene3D" id="3.20.20.80">
    <property type="entry name" value="Glycosidases"/>
    <property type="match status" value="1"/>
</dbReference>
<evidence type="ECO:0000259" key="9">
    <source>
        <dbReference type="SMART" id="SM01081"/>
    </source>
</evidence>
<dbReference type="Gene3D" id="3.30.379.10">
    <property type="entry name" value="Chitobiase/beta-hexosaminidase domain 2-like"/>
    <property type="match status" value="1"/>
</dbReference>
<dbReference type="PANTHER" id="PTHR22600">
    <property type="entry name" value="BETA-HEXOSAMINIDASE"/>
    <property type="match status" value="1"/>
</dbReference>
<dbReference type="SUPFAM" id="SSF81296">
    <property type="entry name" value="E set domains"/>
    <property type="match status" value="1"/>
</dbReference>
<dbReference type="CDD" id="cd02847">
    <property type="entry name" value="E_set_Chitobiase_C"/>
    <property type="match status" value="1"/>
</dbReference>
<dbReference type="GO" id="GO:0004563">
    <property type="term" value="F:beta-N-acetylhexosaminidase activity"/>
    <property type="evidence" value="ECO:0007669"/>
    <property type="project" value="UniProtKB-EC"/>
</dbReference>
<dbReference type="GO" id="GO:0030247">
    <property type="term" value="F:polysaccharide binding"/>
    <property type="evidence" value="ECO:0007669"/>
    <property type="project" value="InterPro"/>
</dbReference>